<feature type="domain" description="Non-reducing end beta-L-arabinofuranosidase-like GH127 catalytic" evidence="1">
    <location>
        <begin position="11"/>
        <end position="410"/>
    </location>
</feature>
<dbReference type="SUPFAM" id="SSF48208">
    <property type="entry name" value="Six-hairpin glycosidases"/>
    <property type="match status" value="1"/>
</dbReference>
<dbReference type="InterPro" id="IPR008928">
    <property type="entry name" value="6-hairpin_glycosidase_sf"/>
</dbReference>
<dbReference type="InterPro" id="IPR012878">
    <property type="entry name" value="Beta-AFase-like_GH127_cat"/>
</dbReference>
<protein>
    <submittedName>
        <fullName evidence="4">Beta-L-arabinofuranosidase domain-containing protein</fullName>
    </submittedName>
</protein>
<evidence type="ECO:0000259" key="1">
    <source>
        <dbReference type="Pfam" id="PF07944"/>
    </source>
</evidence>
<evidence type="ECO:0000313" key="4">
    <source>
        <dbReference type="EMBL" id="XCG47140.1"/>
    </source>
</evidence>
<organism evidence="4">
    <name type="scientific">Mesorhizobium sp. WSM2240</name>
    <dbReference type="NCBI Taxonomy" id="3228851"/>
    <lineage>
        <taxon>Bacteria</taxon>
        <taxon>Pseudomonadati</taxon>
        <taxon>Pseudomonadota</taxon>
        <taxon>Alphaproteobacteria</taxon>
        <taxon>Hyphomicrobiales</taxon>
        <taxon>Phyllobacteriaceae</taxon>
        <taxon>Mesorhizobium</taxon>
    </lineage>
</organism>
<dbReference type="Pfam" id="PF20736">
    <property type="entry name" value="Glyco_hydro127M"/>
    <property type="match status" value="1"/>
</dbReference>
<dbReference type="EMBL" id="CP159253">
    <property type="protein sequence ID" value="XCG47140.1"/>
    <property type="molecule type" value="Genomic_DNA"/>
</dbReference>
<reference evidence="4" key="1">
    <citation type="submission" date="2024-06" db="EMBL/GenBank/DDBJ databases">
        <title>Mesorhizobium karijinii sp. nov., a symbiont of the iconic Swainsona formosa from arid Australia.</title>
        <authorList>
            <person name="Hill Y.J."/>
            <person name="Watkin E.L.J."/>
            <person name="O'Hara G.W."/>
            <person name="Terpolilli J."/>
            <person name="Tye M.L."/>
            <person name="Kohlmeier M.G."/>
        </authorList>
    </citation>
    <scope>NUCLEOTIDE SEQUENCE</scope>
    <source>
        <strain evidence="4">WSM2240</strain>
    </source>
</reference>
<feature type="domain" description="Non-reducing end beta-L-arabinofuranosidase-like GH127 C-terminal" evidence="3">
    <location>
        <begin position="519"/>
        <end position="631"/>
    </location>
</feature>
<sequence>MNEFKPVRFVDVALEGQFWRERLETVLTRTIPSQHIQLGKHGILESLTLPNPPPPLRFPRNEHNFTVQVFWDSDVGKWIEAASYALSHRRDADIEARIEKIVDDLEKAQAPDGYLNCWYLQREPDKRWTNLRDNHELYNLGHLLEGGIAYFLATGRRRLLDILERYVEHVRKTFGPNPGQRRGYCGHQEVELALIKLYRLTGEKKHLDLAAYFINERGRQPHYFDQEAVARGESPRDFWAKSYEYNQSHRPVREQTKVVGHAVRAMYMFSAMADLAAELNDDSLKQACEVLWGDVMTSKIYITSGLGPAAANEGFTEDYDLPNDTAYAETCASVALIFWAHRMLHLDLDGRYADVMEQALFNGALTGLSRDGEHYFYSNPLDSDGRHSRWAWHTCPCCTMNSSRLIASVGGYFVSASDDAIAFHIYGGISTNIRLATGNVFLRETSAYPWSGSIRIELSPDAPAEFTVRLRVPGWAHGASAAVNGEPVDVESRTLNGYLSISRLWNAGDTIELELPMRPERIYAHPSVKQDIGRVALKRGPLVYCVEEVDNPGGRVQQLKLPRDARIETEERGDLFDGVVTLTAAAQRVEDRGWEDSLYRNVPPDAADCRLTALPYYLWNNRAKGSMQVWLLES</sequence>
<dbReference type="PANTHER" id="PTHR43465:SF2">
    <property type="entry name" value="DUF1680 DOMAIN PROTEIN (AFU_ORTHOLOGUE AFUA_1G08910)"/>
    <property type="match status" value="1"/>
</dbReference>
<accession>A0AAU8CJU0</accession>
<proteinExistence type="predicted"/>
<dbReference type="GO" id="GO:0005975">
    <property type="term" value="P:carbohydrate metabolic process"/>
    <property type="evidence" value="ECO:0007669"/>
    <property type="project" value="InterPro"/>
</dbReference>
<name>A0AAU8CJU0_9HYPH</name>
<dbReference type="InterPro" id="IPR049049">
    <property type="entry name" value="Beta-AFase-like_GH127_C"/>
</dbReference>
<evidence type="ECO:0000259" key="3">
    <source>
        <dbReference type="Pfam" id="PF20737"/>
    </source>
</evidence>
<dbReference type="PANTHER" id="PTHR43465">
    <property type="entry name" value="DUF1680 DOMAIN PROTEIN (AFU_ORTHOLOGUE AFUA_1G08910)"/>
    <property type="match status" value="1"/>
</dbReference>
<feature type="domain" description="Non-reducing end beta-L-arabinofuranosidase-like GH127 middle" evidence="2">
    <location>
        <begin position="421"/>
        <end position="517"/>
    </location>
</feature>
<evidence type="ECO:0000259" key="2">
    <source>
        <dbReference type="Pfam" id="PF20736"/>
    </source>
</evidence>
<dbReference type="Pfam" id="PF20737">
    <property type="entry name" value="Glyco_hydro127C"/>
    <property type="match status" value="1"/>
</dbReference>
<dbReference type="InterPro" id="IPR049046">
    <property type="entry name" value="Beta-AFase-like_GH127_middle"/>
</dbReference>
<dbReference type="RefSeq" id="WP_353645312.1">
    <property type="nucleotide sequence ID" value="NZ_CP159253.1"/>
</dbReference>
<gene>
    <name evidence="4" type="ORF">ABVK50_17770</name>
</gene>
<dbReference type="Pfam" id="PF07944">
    <property type="entry name" value="Beta-AFase-like_GH127_cat"/>
    <property type="match status" value="1"/>
</dbReference>
<dbReference type="InterPro" id="IPR049174">
    <property type="entry name" value="Beta-AFase-like"/>
</dbReference>
<dbReference type="AlphaFoldDB" id="A0AAU8CJU0"/>